<dbReference type="PANTHER" id="PTHR13019">
    <property type="entry name" value="GOLGI APPARATUS MEMBRANE PROTEIN TVP23"/>
    <property type="match status" value="1"/>
</dbReference>
<feature type="transmembrane region" description="Helical" evidence="6">
    <location>
        <begin position="45"/>
        <end position="63"/>
    </location>
</feature>
<comment type="subcellular location">
    <subcellularLocation>
        <location evidence="6">Golgi apparatus membrane</location>
        <topology evidence="6">Multi-pass membrane protein</topology>
    </subcellularLocation>
    <subcellularLocation>
        <location evidence="1">Membrane</location>
        <topology evidence="1">Multi-pass membrane protein</topology>
    </subcellularLocation>
</comment>
<keyword evidence="4 6" id="KW-1133">Transmembrane helix</keyword>
<dbReference type="InterPro" id="IPR008564">
    <property type="entry name" value="TVP23-like"/>
</dbReference>
<evidence type="ECO:0000256" key="1">
    <source>
        <dbReference type="ARBA" id="ARBA00004141"/>
    </source>
</evidence>
<evidence type="ECO:0000256" key="5">
    <source>
        <dbReference type="ARBA" id="ARBA00023136"/>
    </source>
</evidence>
<accession>A0A061S1A6</accession>
<dbReference type="GO" id="GO:0016192">
    <property type="term" value="P:vesicle-mediated transport"/>
    <property type="evidence" value="ECO:0007669"/>
    <property type="project" value="TreeGrafter"/>
</dbReference>
<comment type="function">
    <text evidence="6">Golgi membrane protein involved in vesicular trafficking.</text>
</comment>
<dbReference type="Pfam" id="PF05832">
    <property type="entry name" value="DUF846"/>
    <property type="match status" value="1"/>
</dbReference>
<evidence type="ECO:0000256" key="4">
    <source>
        <dbReference type="ARBA" id="ARBA00022989"/>
    </source>
</evidence>
<evidence type="ECO:0000256" key="2">
    <source>
        <dbReference type="ARBA" id="ARBA00005467"/>
    </source>
</evidence>
<feature type="transmembrane region" description="Helical" evidence="6">
    <location>
        <begin position="136"/>
        <end position="155"/>
    </location>
</feature>
<evidence type="ECO:0000256" key="6">
    <source>
        <dbReference type="RuleBase" id="RU361206"/>
    </source>
</evidence>
<dbReference type="GO" id="GO:0009306">
    <property type="term" value="P:protein secretion"/>
    <property type="evidence" value="ECO:0007669"/>
    <property type="project" value="TreeGrafter"/>
</dbReference>
<dbReference type="PANTHER" id="PTHR13019:SF7">
    <property type="entry name" value="GOLGI APPARATUS MEMBRANE PROTEIN TVP23"/>
    <property type="match status" value="1"/>
</dbReference>
<protein>
    <recommendedName>
        <fullName evidence="6">Golgi apparatus membrane protein TVP23</fullName>
    </recommendedName>
</protein>
<evidence type="ECO:0000256" key="3">
    <source>
        <dbReference type="ARBA" id="ARBA00022692"/>
    </source>
</evidence>
<comment type="similarity">
    <text evidence="2 6">Belongs to the TVP23 family.</text>
</comment>
<keyword evidence="3 6" id="KW-0812">Transmembrane</keyword>
<sequence length="185" mass="21268">MENTNDSAPNQNPAPSYAHPLTALFHVLFKAVAILWYLFCTWVTKSFVINFVVCIVLLALDFWTVKNISGRLLVGLRWWNEVEEDGSSKWQFESLEEGQRTVNRKDKGVFWLAVYAAPMVWALMVVLAIFRFTLDYLLIAVIGFILSGTNLYGYYKCSKEQKRKMESYAQGMMSQGIVNAINRFI</sequence>
<keyword evidence="6" id="KW-0333">Golgi apparatus</keyword>
<dbReference type="AlphaFoldDB" id="A0A061S1A6"/>
<gene>
    <name evidence="7" type="ORF">TSPGSL018_19552</name>
</gene>
<feature type="transmembrane region" description="Helical" evidence="6">
    <location>
        <begin position="109"/>
        <end position="130"/>
    </location>
</feature>
<evidence type="ECO:0000313" key="7">
    <source>
        <dbReference type="EMBL" id="JAC76675.1"/>
    </source>
</evidence>
<dbReference type="GO" id="GO:0000139">
    <property type="term" value="C:Golgi membrane"/>
    <property type="evidence" value="ECO:0007669"/>
    <property type="project" value="UniProtKB-SubCell"/>
</dbReference>
<keyword evidence="5 6" id="KW-0472">Membrane</keyword>
<name>A0A061S1A6_9CHLO</name>
<feature type="transmembrane region" description="Helical" evidence="6">
    <location>
        <begin position="21"/>
        <end position="39"/>
    </location>
</feature>
<organism evidence="7">
    <name type="scientific">Tetraselmis sp. GSL018</name>
    <dbReference type="NCBI Taxonomy" id="582737"/>
    <lineage>
        <taxon>Eukaryota</taxon>
        <taxon>Viridiplantae</taxon>
        <taxon>Chlorophyta</taxon>
        <taxon>core chlorophytes</taxon>
        <taxon>Chlorodendrophyceae</taxon>
        <taxon>Chlorodendrales</taxon>
        <taxon>Chlorodendraceae</taxon>
        <taxon>Tetraselmis</taxon>
    </lineage>
</organism>
<dbReference type="EMBL" id="GBEZ01008888">
    <property type="protein sequence ID" value="JAC76675.1"/>
    <property type="molecule type" value="Transcribed_RNA"/>
</dbReference>
<proteinExistence type="inferred from homology"/>
<reference evidence="7" key="1">
    <citation type="submission" date="2014-05" db="EMBL/GenBank/DDBJ databases">
        <title>The transcriptome of the halophilic microalga Tetraselmis sp. GSL018 isolated from the Great Salt Lake, Utah.</title>
        <authorList>
            <person name="Jinkerson R.E."/>
            <person name="D'Adamo S."/>
            <person name="Posewitz M.C."/>
        </authorList>
    </citation>
    <scope>NUCLEOTIDE SEQUENCE</scope>
    <source>
        <strain evidence="7">GSL018</strain>
    </source>
</reference>